<dbReference type="Proteomes" id="UP001186944">
    <property type="component" value="Unassembled WGS sequence"/>
</dbReference>
<proteinExistence type="predicted"/>
<keyword evidence="3" id="KW-1185">Reference proteome</keyword>
<gene>
    <name evidence="2" type="ORF">FSP39_009736</name>
</gene>
<feature type="transmembrane region" description="Helical" evidence="1">
    <location>
        <begin position="217"/>
        <end position="234"/>
    </location>
</feature>
<evidence type="ECO:0000313" key="3">
    <source>
        <dbReference type="Proteomes" id="UP001186944"/>
    </source>
</evidence>
<dbReference type="PANTHER" id="PTHR33538:SF2">
    <property type="entry name" value="PROTEIN GAMETE EXPRESSED 1"/>
    <property type="match status" value="1"/>
</dbReference>
<dbReference type="InterPro" id="IPR040346">
    <property type="entry name" value="GEX1/Brambleberry"/>
</dbReference>
<name>A0AA89C5V4_PINIB</name>
<dbReference type="EMBL" id="VSWD01000005">
    <property type="protein sequence ID" value="KAK3102224.1"/>
    <property type="molecule type" value="Genomic_DNA"/>
</dbReference>
<comment type="caution">
    <text evidence="2">The sequence shown here is derived from an EMBL/GenBank/DDBJ whole genome shotgun (WGS) entry which is preliminary data.</text>
</comment>
<accession>A0AA89C5V4</accession>
<organism evidence="2 3">
    <name type="scientific">Pinctada imbricata</name>
    <name type="common">Atlantic pearl-oyster</name>
    <name type="synonym">Pinctada martensii</name>
    <dbReference type="NCBI Taxonomy" id="66713"/>
    <lineage>
        <taxon>Eukaryota</taxon>
        <taxon>Metazoa</taxon>
        <taxon>Spiralia</taxon>
        <taxon>Lophotrochozoa</taxon>
        <taxon>Mollusca</taxon>
        <taxon>Bivalvia</taxon>
        <taxon>Autobranchia</taxon>
        <taxon>Pteriomorphia</taxon>
        <taxon>Pterioida</taxon>
        <taxon>Pterioidea</taxon>
        <taxon>Pteriidae</taxon>
        <taxon>Pinctada</taxon>
    </lineage>
</organism>
<keyword evidence="1" id="KW-1133">Transmembrane helix</keyword>
<reference evidence="2" key="1">
    <citation type="submission" date="2019-08" db="EMBL/GenBank/DDBJ databases">
        <title>The improved chromosome-level genome for the pearl oyster Pinctada fucata martensii using PacBio sequencing and Hi-C.</title>
        <authorList>
            <person name="Zheng Z."/>
        </authorList>
    </citation>
    <scope>NUCLEOTIDE SEQUENCE</scope>
    <source>
        <strain evidence="2">ZZ-2019</strain>
        <tissue evidence="2">Adductor muscle</tissue>
    </source>
</reference>
<sequence>MEKQSLVPRYGTCWKGAIKALVDGCKALTDDVQSRLALAYLNCFLEVQGRPTHECDETMSFKECVFFLDDADRGSLTTFFTHTQNICYFLESQMWHDETETTINRLAKNSESVADQLETASELQSKIIEKQGESLQNQHRILATANNLSDSISESSINLQSLSSDLKKTSEQQKLLVKLQTMVLGEISGFYSIVYYVLAMIVAYIVTSTARTSGARLWLFAIITVNIAIEWLLLSKNMAEWLSIFGQDARDNWDEMLYEHQWLCRKICAVVCLVVIGYTAYRYSDVNWINNKLLLEIRQQNSDLRHLLQGLRRFGIFFIRFVMLDLI</sequence>
<keyword evidence="1" id="KW-0472">Membrane</keyword>
<feature type="transmembrane region" description="Helical" evidence="1">
    <location>
        <begin position="183"/>
        <end position="205"/>
    </location>
</feature>
<keyword evidence="1" id="KW-0812">Transmembrane</keyword>
<evidence type="ECO:0000256" key="1">
    <source>
        <dbReference type="SAM" id="Phobius"/>
    </source>
</evidence>
<dbReference type="PANTHER" id="PTHR33538">
    <property type="entry name" value="PROTEIN GAMETE EXPRESSED 1"/>
    <property type="match status" value="1"/>
</dbReference>
<feature type="transmembrane region" description="Helical" evidence="1">
    <location>
        <begin position="263"/>
        <end position="281"/>
    </location>
</feature>
<protein>
    <submittedName>
        <fullName evidence="2">Uncharacterized protein</fullName>
    </submittedName>
</protein>
<evidence type="ECO:0000313" key="2">
    <source>
        <dbReference type="EMBL" id="KAK3102224.1"/>
    </source>
</evidence>
<dbReference type="AlphaFoldDB" id="A0AA89C5V4"/>